<evidence type="ECO:0000256" key="4">
    <source>
        <dbReference type="ARBA" id="ARBA00023242"/>
    </source>
</evidence>
<dbReference type="Gene3D" id="1.25.10.10">
    <property type="entry name" value="Leucine-rich Repeat Variant"/>
    <property type="match status" value="1"/>
</dbReference>
<dbReference type="STRING" id="121224.E0VMC2"/>
<dbReference type="SUPFAM" id="SSF48371">
    <property type="entry name" value="ARM repeat"/>
    <property type="match status" value="1"/>
</dbReference>
<dbReference type="InterPro" id="IPR016024">
    <property type="entry name" value="ARM-type_fold"/>
</dbReference>
<dbReference type="GO" id="GO:0005635">
    <property type="term" value="C:nuclear envelope"/>
    <property type="evidence" value="ECO:0007669"/>
    <property type="project" value="TreeGrafter"/>
</dbReference>
<dbReference type="GeneID" id="8239206"/>
<dbReference type="OrthoDB" id="361693at2759"/>
<evidence type="ECO:0000313" key="7">
    <source>
        <dbReference type="EnsemblMetazoa" id="PHUM307780-PA"/>
    </source>
</evidence>
<comment type="similarity">
    <text evidence="2">Belongs to the importin beta family.</text>
</comment>
<dbReference type="Pfam" id="PF03810">
    <property type="entry name" value="IBN_N"/>
    <property type="match status" value="1"/>
</dbReference>
<dbReference type="RefSeq" id="XP_002427266.1">
    <property type="nucleotide sequence ID" value="XM_002427221.1"/>
</dbReference>
<dbReference type="FunCoup" id="E0VMC2">
    <property type="interactions" value="1637"/>
</dbReference>
<reference evidence="6" key="1">
    <citation type="submission" date="2007-04" db="EMBL/GenBank/DDBJ databases">
        <title>Annotation of Pediculus humanus corporis strain USDA.</title>
        <authorList>
            <person name="Kirkness E."/>
            <person name="Hannick L."/>
            <person name="Hass B."/>
            <person name="Bruggner R."/>
            <person name="Lawson D."/>
            <person name="Bidwell S."/>
            <person name="Joardar V."/>
            <person name="Caler E."/>
            <person name="Walenz B."/>
            <person name="Inman J."/>
            <person name="Schobel S."/>
            <person name="Galinsky K."/>
            <person name="Amedeo P."/>
            <person name="Strausberg R."/>
        </authorList>
    </citation>
    <scope>NUCLEOTIDE SEQUENCE</scope>
    <source>
        <strain evidence="6">USDA</strain>
    </source>
</reference>
<protein>
    <submittedName>
        <fullName evidence="6 7">Importin-11, putative</fullName>
    </submittedName>
</protein>
<dbReference type="GO" id="GO:0031267">
    <property type="term" value="F:small GTPase binding"/>
    <property type="evidence" value="ECO:0007669"/>
    <property type="project" value="InterPro"/>
</dbReference>
<dbReference type="PANTHER" id="PTHR10997:SF7">
    <property type="entry name" value="IMPORTIN-11"/>
    <property type="match status" value="1"/>
</dbReference>
<evidence type="ECO:0000259" key="5">
    <source>
        <dbReference type="PROSITE" id="PS50166"/>
    </source>
</evidence>
<feature type="domain" description="Importin N-terminal" evidence="5">
    <location>
        <begin position="28"/>
        <end position="100"/>
    </location>
</feature>
<evidence type="ECO:0000256" key="3">
    <source>
        <dbReference type="ARBA" id="ARBA00022448"/>
    </source>
</evidence>
<dbReference type="EMBL" id="DS235306">
    <property type="protein sequence ID" value="EEB14528.1"/>
    <property type="molecule type" value="Genomic_DNA"/>
</dbReference>
<dbReference type="EMBL" id="AAZO01003572">
    <property type="status" value="NOT_ANNOTATED_CDS"/>
    <property type="molecule type" value="Genomic_DNA"/>
</dbReference>
<dbReference type="GO" id="GO:0006606">
    <property type="term" value="P:protein import into nucleus"/>
    <property type="evidence" value="ECO:0007669"/>
    <property type="project" value="TreeGrafter"/>
</dbReference>
<reference evidence="7" key="3">
    <citation type="submission" date="2021-02" db="UniProtKB">
        <authorList>
            <consortium name="EnsemblMetazoa"/>
        </authorList>
    </citation>
    <scope>IDENTIFICATION</scope>
    <source>
        <strain evidence="7">USDA</strain>
    </source>
</reference>
<dbReference type="PROSITE" id="PS50166">
    <property type="entry name" value="IMPORTIN_B_NT"/>
    <property type="match status" value="1"/>
</dbReference>
<dbReference type="VEuPathDB" id="VectorBase:PHUM307780"/>
<gene>
    <name evidence="7" type="primary">8239206</name>
    <name evidence="6" type="ORF">Phum_PHUM307780</name>
</gene>
<keyword evidence="4" id="KW-0539">Nucleus</keyword>
<organism>
    <name type="scientific">Pediculus humanus subsp. corporis</name>
    <name type="common">Body louse</name>
    <dbReference type="NCBI Taxonomy" id="121224"/>
    <lineage>
        <taxon>Eukaryota</taxon>
        <taxon>Metazoa</taxon>
        <taxon>Ecdysozoa</taxon>
        <taxon>Arthropoda</taxon>
        <taxon>Hexapoda</taxon>
        <taxon>Insecta</taxon>
        <taxon>Pterygota</taxon>
        <taxon>Neoptera</taxon>
        <taxon>Paraneoptera</taxon>
        <taxon>Psocodea</taxon>
        <taxon>Troctomorpha</taxon>
        <taxon>Phthiraptera</taxon>
        <taxon>Anoplura</taxon>
        <taxon>Pediculidae</taxon>
        <taxon>Pediculus</taxon>
    </lineage>
</organism>
<comment type="subcellular location">
    <subcellularLocation>
        <location evidence="1">Nucleus</location>
    </subcellularLocation>
</comment>
<name>E0VMC2_PEDHC</name>
<dbReference type="GO" id="GO:0005829">
    <property type="term" value="C:cytosol"/>
    <property type="evidence" value="ECO:0007669"/>
    <property type="project" value="TreeGrafter"/>
</dbReference>
<dbReference type="Pfam" id="PF25758">
    <property type="entry name" value="TPR_IPO11"/>
    <property type="match status" value="1"/>
</dbReference>
<dbReference type="eggNOG" id="KOG1993">
    <property type="taxonomic scope" value="Eukaryota"/>
</dbReference>
<reference evidence="6" key="2">
    <citation type="submission" date="2007-04" db="EMBL/GenBank/DDBJ databases">
        <title>The genome of the human body louse.</title>
        <authorList>
            <consortium name="The Human Body Louse Genome Consortium"/>
            <person name="Kirkness E."/>
            <person name="Walenz B."/>
            <person name="Hass B."/>
            <person name="Bruggner R."/>
            <person name="Strausberg R."/>
        </authorList>
    </citation>
    <scope>NUCLEOTIDE SEQUENCE</scope>
    <source>
        <strain evidence="6">USDA</strain>
    </source>
</reference>
<dbReference type="KEGG" id="phu:Phum_PHUM307780"/>
<keyword evidence="3" id="KW-0813">Transport</keyword>
<proteinExistence type="inferred from homology"/>
<dbReference type="AlphaFoldDB" id="E0VMC2"/>
<evidence type="ECO:0000256" key="2">
    <source>
        <dbReference type="ARBA" id="ARBA00007991"/>
    </source>
</evidence>
<sequence length="959" mass="110602">MEFTQVESALLETLAMITSQDLNAIKSAEIKLKQWEKQPGYFSTLLKIISNHTIDSNVRWLAASVFKNGVDKYWRKTTENSIQEEEKISLRLAVMNNFEEPENAVACQLSIVISRMARYDCPKEWPELIPNLIEVIKNGNLLMQFRGLHTLNQVVKALASKRLIGDRRLFQLVSAEIFQFVFNNWNILFQDFIMQAQNNNSLGLETLAKVLLTLKILRKLTVHGFQKPNESPDVMAFVNSLFGRINDMLLIRKFGGRLSQLTALCEKAVSHMTMVLLALLENHPFSFISFIQPSLTLIFNFIFLGSPDMLFDRFIIQCLNLMKAILLCQEYKRNKFINMSCFDINTNQNEIVQEANRLKKEFFKPEILEEICIKLITKYFLLTKEDLQLWEEDPETFAVDEIGESWKFLLHPCAHSLYLALLHEYRDILTPVVLKLVKDNQQIVDPLDLNGILKKDAVYCSIGLCAFDFYDEVDFDQWYSATLMHELIIKEPNYRIIRRRIIWLIGKWSDAKPATDFNPNICSAVFPLLQRNEDLVVRLTAATALKSIIDRFEFNSDQLANFLGPSFSMLFALLQEVKECSTKIQLLGVLSFIVERVGEDIKPYSQSLIQYLPLLWEESANYNMLRCVIVSTLVQFVRALISENLTSFLYPVIEHCIDVKNDAHIYLIEDGLELWLTVIEYSVGLTPELFNLYKKMPNILENSLEYLECCCNIIQSYILLNPEKFLSEYGESLMIMCSSLMTTANNKEIFKIMQVVETTIKANPHIGVNLSLPILVYTVSCICEEESWNMAMSMYSAVICRVLLYSKDVFSQVMEKAANLRSCLTERLLEQVLFVWNKVMPSVSELEKRKLLALALSSLLTIQSNSVLSQFSTIVKNIIEALNDIMDIDSISAELNSLITPEDRNFVGDDGTDENSTIEKRKKHLNEFDPVYKIELKGYLQLQAWKKINFIIYRYLLPC</sequence>
<dbReference type="EnsemblMetazoa" id="PHUM307780-RA">
    <property type="protein sequence ID" value="PHUM307780-PA"/>
    <property type="gene ID" value="PHUM307780"/>
</dbReference>
<evidence type="ECO:0000256" key="1">
    <source>
        <dbReference type="ARBA" id="ARBA00004123"/>
    </source>
</evidence>
<accession>E0VMC2</accession>
<dbReference type="InterPro" id="IPR001494">
    <property type="entry name" value="Importin-beta_N"/>
</dbReference>
<evidence type="ECO:0000313" key="8">
    <source>
        <dbReference type="Proteomes" id="UP000009046"/>
    </source>
</evidence>
<dbReference type="InterPro" id="IPR058669">
    <property type="entry name" value="TPR_IPO7/11-like"/>
</dbReference>
<dbReference type="PANTHER" id="PTHR10997">
    <property type="entry name" value="IMPORTIN-7, 8, 11"/>
    <property type="match status" value="1"/>
</dbReference>
<keyword evidence="8" id="KW-1185">Reference proteome</keyword>
<dbReference type="HOGENOM" id="CLU_003886_0_0_1"/>
<dbReference type="SMART" id="SM00913">
    <property type="entry name" value="IBN_N"/>
    <property type="match status" value="1"/>
</dbReference>
<dbReference type="InterPro" id="IPR011989">
    <property type="entry name" value="ARM-like"/>
</dbReference>
<dbReference type="CTD" id="8239206"/>
<dbReference type="Proteomes" id="UP000009046">
    <property type="component" value="Unassembled WGS sequence"/>
</dbReference>
<dbReference type="OMA" id="SFHYVFH"/>
<dbReference type="InParanoid" id="E0VMC2"/>
<evidence type="ECO:0000313" key="6">
    <source>
        <dbReference type="EMBL" id="EEB14528.1"/>
    </source>
</evidence>